<evidence type="ECO:0000313" key="3">
    <source>
        <dbReference type="Proteomes" id="UP001642409"/>
    </source>
</evidence>
<proteinExistence type="predicted"/>
<gene>
    <name evidence="1" type="ORF">HINF_LOCUS47364</name>
    <name evidence="2" type="ORF">HINF_LOCUS55557</name>
</gene>
<reference evidence="2 3" key="2">
    <citation type="submission" date="2024-07" db="EMBL/GenBank/DDBJ databases">
        <authorList>
            <person name="Akdeniz Z."/>
        </authorList>
    </citation>
    <scope>NUCLEOTIDE SEQUENCE [LARGE SCALE GENOMIC DNA]</scope>
</reference>
<dbReference type="EMBL" id="CAXDID020000294">
    <property type="protein sequence ID" value="CAL6072295.1"/>
    <property type="molecule type" value="Genomic_DNA"/>
</dbReference>
<name>A0AA86QUP8_9EUKA</name>
<protein>
    <submittedName>
        <fullName evidence="2">Hypothetical_protein</fullName>
    </submittedName>
</protein>
<evidence type="ECO:0000313" key="1">
    <source>
        <dbReference type="EMBL" id="CAI9959719.1"/>
    </source>
</evidence>
<accession>A0AA86QUP8</accession>
<comment type="caution">
    <text evidence="1">The sequence shown here is derived from an EMBL/GenBank/DDBJ whole genome shotgun (WGS) entry which is preliminary data.</text>
</comment>
<dbReference type="AlphaFoldDB" id="A0AA86QUP8"/>
<sequence>MKKTQSDRFAPKMQTIDFRKSWEYRGLINTCILVSVFSSFKYDEILKIQCCVMMLVLINRQPDISLETQALHSGAIFQYNLPCNLAPDLLLDIWMKFIWYKYNAEMRIQISDQIGVINCGHYIS</sequence>
<dbReference type="EMBL" id="CATOUU010000922">
    <property type="protein sequence ID" value="CAI9959719.1"/>
    <property type="molecule type" value="Genomic_DNA"/>
</dbReference>
<evidence type="ECO:0000313" key="2">
    <source>
        <dbReference type="EMBL" id="CAL6072295.1"/>
    </source>
</evidence>
<organism evidence="1">
    <name type="scientific">Hexamita inflata</name>
    <dbReference type="NCBI Taxonomy" id="28002"/>
    <lineage>
        <taxon>Eukaryota</taxon>
        <taxon>Metamonada</taxon>
        <taxon>Diplomonadida</taxon>
        <taxon>Hexamitidae</taxon>
        <taxon>Hexamitinae</taxon>
        <taxon>Hexamita</taxon>
    </lineage>
</organism>
<dbReference type="Proteomes" id="UP001642409">
    <property type="component" value="Unassembled WGS sequence"/>
</dbReference>
<keyword evidence="3" id="KW-1185">Reference proteome</keyword>
<reference evidence="1" key="1">
    <citation type="submission" date="2023-06" db="EMBL/GenBank/DDBJ databases">
        <authorList>
            <person name="Kurt Z."/>
        </authorList>
    </citation>
    <scope>NUCLEOTIDE SEQUENCE</scope>
</reference>